<dbReference type="SMART" id="SM00363">
    <property type="entry name" value="S4"/>
    <property type="match status" value="1"/>
</dbReference>
<comment type="subunit">
    <text evidence="11">Homodimer.</text>
</comment>
<sequence length="418" mass="47552">MTLLEELKFRGFIKDFTDEEGLTALLNEQKVRFYCGFDPTADSLHVGHLIPIIIMKHFQKHHHQPIAVVGGGTGLIGDPSGRKTERELLTLQKSIENSQGIQRQLERFLDFNGEDRAALCNNYDWLKDISLVEFLRDYGKNFTINYMLSKDVVASRLEQGISFTEFSYMIIQSIDFLHLYQKEHVQLQIGGSEQWGNITAGLDLIKKIEGPDAKAYGMTLQLLTKSDGTKFGKSASGALWLDANKTHPYQIYQYFYNIADEDVMKLVKIYTFLPIEEIVTLEKEFEQDKGSRKAQKVLAYEIVRLIHGQEVADQCVKMSEVLFQQTFEQLTAEELAIVLEGVNSITIHDKMSIVDALIATQLATSKREAREFLKNGAIAINGHKVNDENFMIEKSGAIDQVYTVLKRGKKLYALIKHE</sequence>
<dbReference type="Gene3D" id="1.10.240.10">
    <property type="entry name" value="Tyrosyl-Transfer RNA Synthetase"/>
    <property type="match status" value="1"/>
</dbReference>
<feature type="short sequence motif" description="'HIGH' region" evidence="11">
    <location>
        <begin position="39"/>
        <end position="48"/>
    </location>
</feature>
<dbReference type="PRINTS" id="PR01040">
    <property type="entry name" value="TRNASYNTHTYR"/>
</dbReference>
<dbReference type="GO" id="GO:0003723">
    <property type="term" value="F:RNA binding"/>
    <property type="evidence" value="ECO:0007669"/>
    <property type="project" value="UniProtKB-KW"/>
</dbReference>
<comment type="subcellular location">
    <subcellularLocation>
        <location evidence="1 11">Cytoplasm</location>
    </subcellularLocation>
</comment>
<comment type="function">
    <text evidence="11">Catalyzes the attachment of tyrosine to tRNA(Tyr) in a two-step reaction: tyrosine is first activated by ATP to form Tyr-AMP and then transferred to the acceptor end of tRNA(Tyr).</text>
</comment>
<dbReference type="EC" id="6.1.1.1" evidence="11"/>
<keyword evidence="4 11" id="KW-0547">Nucleotide-binding</keyword>
<evidence type="ECO:0000259" key="13">
    <source>
        <dbReference type="SMART" id="SM00363"/>
    </source>
</evidence>
<evidence type="ECO:0000256" key="5">
    <source>
        <dbReference type="ARBA" id="ARBA00022840"/>
    </source>
</evidence>
<protein>
    <recommendedName>
        <fullName evidence="11">Tyrosine--tRNA ligase</fullName>
        <ecNumber evidence="11">6.1.1.1</ecNumber>
    </recommendedName>
    <alternativeName>
        <fullName evidence="11">Tyrosyl-tRNA synthetase</fullName>
        <shortName evidence="11">TyrRS</shortName>
    </alternativeName>
</protein>
<evidence type="ECO:0000256" key="6">
    <source>
        <dbReference type="ARBA" id="ARBA00022884"/>
    </source>
</evidence>
<dbReference type="AlphaFoldDB" id="A0A9D1KAY6"/>
<dbReference type="FunFam" id="3.40.50.620:FF:000008">
    <property type="entry name" value="Tyrosine--tRNA ligase"/>
    <property type="match status" value="1"/>
</dbReference>
<evidence type="ECO:0000313" key="15">
    <source>
        <dbReference type="Proteomes" id="UP000886893"/>
    </source>
</evidence>
<organism evidence="14 15">
    <name type="scientific">Candidatus Caccosoma faecigallinarum</name>
    <dbReference type="NCBI Taxonomy" id="2840720"/>
    <lineage>
        <taxon>Bacteria</taxon>
        <taxon>Bacillati</taxon>
        <taxon>Bacillota</taxon>
        <taxon>Bacillota incertae sedis</taxon>
        <taxon>Candidatus Caccosoma</taxon>
    </lineage>
</organism>
<evidence type="ECO:0000256" key="1">
    <source>
        <dbReference type="ARBA" id="ARBA00004496"/>
    </source>
</evidence>
<dbReference type="InterPro" id="IPR024088">
    <property type="entry name" value="Tyr-tRNA-ligase_bac-type"/>
</dbReference>
<evidence type="ECO:0000256" key="12">
    <source>
        <dbReference type="PROSITE-ProRule" id="PRU00182"/>
    </source>
</evidence>
<feature type="short sequence motif" description="'KMSKS' region" evidence="11">
    <location>
        <begin position="230"/>
        <end position="234"/>
    </location>
</feature>
<dbReference type="InterPro" id="IPR024107">
    <property type="entry name" value="Tyr-tRNA-ligase_bac_1"/>
</dbReference>
<gene>
    <name evidence="11" type="primary">tyrS</name>
    <name evidence="14" type="ORF">IAD04_00610</name>
</gene>
<feature type="binding site" evidence="11">
    <location>
        <position position="172"/>
    </location>
    <ligand>
        <name>L-tyrosine</name>
        <dbReference type="ChEBI" id="CHEBI:58315"/>
    </ligand>
</feature>
<evidence type="ECO:0000256" key="3">
    <source>
        <dbReference type="ARBA" id="ARBA00022598"/>
    </source>
</evidence>
<dbReference type="HAMAP" id="MF_02006">
    <property type="entry name" value="Tyr_tRNA_synth_type1"/>
    <property type="match status" value="1"/>
</dbReference>
<dbReference type="Pfam" id="PF22421">
    <property type="entry name" value="SYY_C-terminal"/>
    <property type="match status" value="1"/>
</dbReference>
<dbReference type="CDD" id="cd00165">
    <property type="entry name" value="S4"/>
    <property type="match status" value="1"/>
</dbReference>
<dbReference type="CDD" id="cd00805">
    <property type="entry name" value="TyrRS_core"/>
    <property type="match status" value="1"/>
</dbReference>
<dbReference type="InterPro" id="IPR054608">
    <property type="entry name" value="SYY-like_C"/>
</dbReference>
<accession>A0A9D1KAY6</accession>
<proteinExistence type="inferred from homology"/>
<comment type="caution">
    <text evidence="14">The sequence shown here is derived from an EMBL/GenBank/DDBJ whole genome shotgun (WGS) entry which is preliminary data.</text>
</comment>
<name>A0A9D1KAY6_9FIRM</name>
<reference evidence="14" key="2">
    <citation type="journal article" date="2021" name="PeerJ">
        <title>Extensive microbial diversity within the chicken gut microbiome revealed by metagenomics and culture.</title>
        <authorList>
            <person name="Gilroy R."/>
            <person name="Ravi A."/>
            <person name="Getino M."/>
            <person name="Pursley I."/>
            <person name="Horton D.L."/>
            <person name="Alikhan N.F."/>
            <person name="Baker D."/>
            <person name="Gharbi K."/>
            <person name="Hall N."/>
            <person name="Watson M."/>
            <person name="Adriaenssens E.M."/>
            <person name="Foster-Nyarko E."/>
            <person name="Jarju S."/>
            <person name="Secka A."/>
            <person name="Antonio M."/>
            <person name="Oren A."/>
            <person name="Chaudhuri R.R."/>
            <person name="La Ragione R."/>
            <person name="Hildebrand F."/>
            <person name="Pallen M.J."/>
        </authorList>
    </citation>
    <scope>NUCLEOTIDE SEQUENCE</scope>
    <source>
        <strain evidence="14">14508</strain>
    </source>
</reference>
<keyword evidence="5 11" id="KW-0067">ATP-binding</keyword>
<dbReference type="PROSITE" id="PS00178">
    <property type="entry name" value="AA_TRNA_LIGASE_I"/>
    <property type="match status" value="1"/>
</dbReference>
<evidence type="ECO:0000256" key="11">
    <source>
        <dbReference type="HAMAP-Rule" id="MF_02006"/>
    </source>
</evidence>
<dbReference type="EMBL" id="DVKI01000017">
    <property type="protein sequence ID" value="HIT16871.1"/>
    <property type="molecule type" value="Genomic_DNA"/>
</dbReference>
<dbReference type="PROSITE" id="PS50889">
    <property type="entry name" value="S4"/>
    <property type="match status" value="1"/>
</dbReference>
<comment type="similarity">
    <text evidence="10 11">Belongs to the class-I aminoacyl-tRNA synthetase family. TyrS type 1 subfamily.</text>
</comment>
<evidence type="ECO:0000256" key="10">
    <source>
        <dbReference type="ARBA" id="ARBA00060965"/>
    </source>
</evidence>
<feature type="binding site" evidence="11">
    <location>
        <position position="34"/>
    </location>
    <ligand>
        <name>L-tyrosine</name>
        <dbReference type="ChEBI" id="CHEBI:58315"/>
    </ligand>
</feature>
<feature type="binding site" evidence="11">
    <location>
        <position position="168"/>
    </location>
    <ligand>
        <name>L-tyrosine</name>
        <dbReference type="ChEBI" id="CHEBI:58315"/>
    </ligand>
</feature>
<dbReference type="InterPro" id="IPR001412">
    <property type="entry name" value="aa-tRNA-synth_I_CS"/>
</dbReference>
<keyword evidence="6 12" id="KW-0694">RNA-binding</keyword>
<dbReference type="PANTHER" id="PTHR11766">
    <property type="entry name" value="TYROSYL-TRNA SYNTHETASE"/>
    <property type="match status" value="1"/>
</dbReference>
<keyword evidence="7 11" id="KW-0648">Protein biosynthesis</keyword>
<dbReference type="InterPro" id="IPR002305">
    <property type="entry name" value="aa-tRNA-synth_Ic"/>
</dbReference>
<dbReference type="Gene3D" id="3.40.50.620">
    <property type="entry name" value="HUPs"/>
    <property type="match status" value="1"/>
</dbReference>
<keyword evidence="8 11" id="KW-0030">Aminoacyl-tRNA synthetase</keyword>
<dbReference type="InterPro" id="IPR036986">
    <property type="entry name" value="S4_RNA-bd_sf"/>
</dbReference>
<dbReference type="Pfam" id="PF00579">
    <property type="entry name" value="tRNA-synt_1b"/>
    <property type="match status" value="1"/>
</dbReference>
<dbReference type="GO" id="GO:0006437">
    <property type="term" value="P:tyrosyl-tRNA aminoacylation"/>
    <property type="evidence" value="ECO:0007669"/>
    <property type="project" value="UniProtKB-UniRule"/>
</dbReference>
<dbReference type="GO" id="GO:0005524">
    <property type="term" value="F:ATP binding"/>
    <property type="evidence" value="ECO:0007669"/>
    <property type="project" value="UniProtKB-UniRule"/>
</dbReference>
<evidence type="ECO:0000256" key="7">
    <source>
        <dbReference type="ARBA" id="ARBA00022917"/>
    </source>
</evidence>
<evidence type="ECO:0000256" key="9">
    <source>
        <dbReference type="ARBA" id="ARBA00048248"/>
    </source>
</evidence>
<comment type="catalytic activity">
    <reaction evidence="9 11">
        <text>tRNA(Tyr) + L-tyrosine + ATP = L-tyrosyl-tRNA(Tyr) + AMP + diphosphate + H(+)</text>
        <dbReference type="Rhea" id="RHEA:10220"/>
        <dbReference type="Rhea" id="RHEA-COMP:9706"/>
        <dbReference type="Rhea" id="RHEA-COMP:9707"/>
        <dbReference type="ChEBI" id="CHEBI:15378"/>
        <dbReference type="ChEBI" id="CHEBI:30616"/>
        <dbReference type="ChEBI" id="CHEBI:33019"/>
        <dbReference type="ChEBI" id="CHEBI:58315"/>
        <dbReference type="ChEBI" id="CHEBI:78442"/>
        <dbReference type="ChEBI" id="CHEBI:78536"/>
        <dbReference type="ChEBI" id="CHEBI:456215"/>
        <dbReference type="EC" id="6.1.1.1"/>
    </reaction>
</comment>
<dbReference type="InterPro" id="IPR002307">
    <property type="entry name" value="Tyr-tRNA-ligase"/>
</dbReference>
<reference evidence="14" key="1">
    <citation type="submission" date="2020-10" db="EMBL/GenBank/DDBJ databases">
        <authorList>
            <person name="Gilroy R."/>
        </authorList>
    </citation>
    <scope>NUCLEOTIDE SEQUENCE</scope>
    <source>
        <strain evidence="14">14508</strain>
    </source>
</reference>
<evidence type="ECO:0000313" key="14">
    <source>
        <dbReference type="EMBL" id="HIT16871.1"/>
    </source>
</evidence>
<dbReference type="InterPro" id="IPR002942">
    <property type="entry name" value="S4_RNA-bd"/>
</dbReference>
<dbReference type="Proteomes" id="UP000886893">
    <property type="component" value="Unassembled WGS sequence"/>
</dbReference>
<dbReference type="Gene3D" id="3.10.290.10">
    <property type="entry name" value="RNA-binding S4 domain"/>
    <property type="match status" value="1"/>
</dbReference>
<keyword evidence="3 11" id="KW-0436">Ligase</keyword>
<feature type="binding site" evidence="11">
    <location>
        <position position="233"/>
    </location>
    <ligand>
        <name>ATP</name>
        <dbReference type="ChEBI" id="CHEBI:30616"/>
    </ligand>
</feature>
<evidence type="ECO:0000256" key="2">
    <source>
        <dbReference type="ARBA" id="ARBA00022490"/>
    </source>
</evidence>
<dbReference type="FunFam" id="1.10.240.10:FF:000001">
    <property type="entry name" value="Tyrosine--tRNA ligase"/>
    <property type="match status" value="1"/>
</dbReference>
<dbReference type="GO" id="GO:0042803">
    <property type="term" value="F:protein homodimerization activity"/>
    <property type="evidence" value="ECO:0007669"/>
    <property type="project" value="UniProtKB-ARBA"/>
</dbReference>
<dbReference type="SUPFAM" id="SSF55174">
    <property type="entry name" value="Alpha-L RNA-binding motif"/>
    <property type="match status" value="1"/>
</dbReference>
<evidence type="ECO:0000256" key="8">
    <source>
        <dbReference type="ARBA" id="ARBA00023146"/>
    </source>
</evidence>
<dbReference type="NCBIfam" id="TIGR00234">
    <property type="entry name" value="tyrS"/>
    <property type="match status" value="1"/>
</dbReference>
<dbReference type="SUPFAM" id="SSF52374">
    <property type="entry name" value="Nucleotidylyl transferase"/>
    <property type="match status" value="1"/>
</dbReference>
<evidence type="ECO:0000256" key="4">
    <source>
        <dbReference type="ARBA" id="ARBA00022741"/>
    </source>
</evidence>
<dbReference type="GO" id="GO:0005829">
    <property type="term" value="C:cytosol"/>
    <property type="evidence" value="ECO:0007669"/>
    <property type="project" value="TreeGrafter"/>
</dbReference>
<dbReference type="PANTHER" id="PTHR11766:SF0">
    <property type="entry name" value="TYROSINE--TRNA LIGASE, MITOCHONDRIAL"/>
    <property type="match status" value="1"/>
</dbReference>
<dbReference type="GO" id="GO:0004831">
    <property type="term" value="F:tyrosine-tRNA ligase activity"/>
    <property type="evidence" value="ECO:0007669"/>
    <property type="project" value="UniProtKB-UniRule"/>
</dbReference>
<dbReference type="InterPro" id="IPR014729">
    <property type="entry name" value="Rossmann-like_a/b/a_fold"/>
</dbReference>
<feature type="domain" description="RNA-binding S4" evidence="13">
    <location>
        <begin position="352"/>
        <end position="413"/>
    </location>
</feature>
<keyword evidence="2 11" id="KW-0963">Cytoplasm</keyword>